<dbReference type="EMBL" id="JAAVMX010000007">
    <property type="protein sequence ID" value="KAF4506029.1"/>
    <property type="molecule type" value="Genomic_DNA"/>
</dbReference>
<dbReference type="SUPFAM" id="SSF53474">
    <property type="entry name" value="alpha/beta-Hydrolases"/>
    <property type="match status" value="1"/>
</dbReference>
<dbReference type="PANTHER" id="PTHR23024:SF24">
    <property type="entry name" value="ALPHA_BETA HYDROLASE FOLD-3 DOMAIN-CONTAINING PROTEIN"/>
    <property type="match status" value="1"/>
</dbReference>
<dbReference type="Gene3D" id="3.40.50.1820">
    <property type="entry name" value="alpha/beta hydrolase"/>
    <property type="match status" value="1"/>
</dbReference>
<dbReference type="Proteomes" id="UP000557566">
    <property type="component" value="Unassembled WGS sequence"/>
</dbReference>
<sequence>MACPYTVAQKRQLWEQLALRAIRALPLPDDIEEFWTTITLPDGWESRTKVTRPKTNAPGERRPLIVYLYGASYVAGTPNMVTRPARDFASEMGAVVVAPSYKLAPEAPWPAPLHSVWEVLVHLSRHAERDFGASLDDGFVVGGLSAGANAAAVAWGIETLSNSGDSAVEKLEKLEKPITGLFLNCPFLLAEEIVPHEYRDVWTSRTENAHSKPLDTAAVEKGGPA</sequence>
<dbReference type="Pfam" id="PF07859">
    <property type="entry name" value="Abhydrolase_3"/>
    <property type="match status" value="1"/>
</dbReference>
<accession>A0A8H4LUV0</accession>
<dbReference type="OrthoDB" id="408631at2759"/>
<organism evidence="2 3">
    <name type="scientific">Ophiocordyceps sinensis</name>
    <dbReference type="NCBI Taxonomy" id="72228"/>
    <lineage>
        <taxon>Eukaryota</taxon>
        <taxon>Fungi</taxon>
        <taxon>Dikarya</taxon>
        <taxon>Ascomycota</taxon>
        <taxon>Pezizomycotina</taxon>
        <taxon>Sordariomycetes</taxon>
        <taxon>Hypocreomycetidae</taxon>
        <taxon>Hypocreales</taxon>
        <taxon>Ophiocordycipitaceae</taxon>
        <taxon>Ophiocordyceps</taxon>
    </lineage>
</organism>
<feature type="domain" description="Alpha/beta hydrolase fold-3" evidence="1">
    <location>
        <begin position="65"/>
        <end position="190"/>
    </location>
</feature>
<name>A0A8H4LUV0_9HYPO</name>
<dbReference type="AlphaFoldDB" id="A0A8H4LUV0"/>
<evidence type="ECO:0000313" key="3">
    <source>
        <dbReference type="Proteomes" id="UP000557566"/>
    </source>
</evidence>
<dbReference type="PANTHER" id="PTHR23024">
    <property type="entry name" value="ARYLACETAMIDE DEACETYLASE"/>
    <property type="match status" value="1"/>
</dbReference>
<evidence type="ECO:0000259" key="1">
    <source>
        <dbReference type="Pfam" id="PF07859"/>
    </source>
</evidence>
<reference evidence="2 3" key="1">
    <citation type="journal article" date="2020" name="Genome Biol. Evol.">
        <title>A new high-quality draft genome assembly of the Chinese cordyceps Ophiocordyceps sinensis.</title>
        <authorList>
            <person name="Shu R."/>
            <person name="Zhang J."/>
            <person name="Meng Q."/>
            <person name="Zhang H."/>
            <person name="Zhou G."/>
            <person name="Li M."/>
            <person name="Wu P."/>
            <person name="Zhao Y."/>
            <person name="Chen C."/>
            <person name="Qin Q."/>
        </authorList>
    </citation>
    <scope>NUCLEOTIDE SEQUENCE [LARGE SCALE GENOMIC DNA]</scope>
    <source>
        <strain evidence="2 3">IOZ07</strain>
    </source>
</reference>
<gene>
    <name evidence="2" type="ORF">G6O67_006153</name>
</gene>
<protein>
    <recommendedName>
        <fullName evidence="1">Alpha/beta hydrolase fold-3 domain-containing protein</fullName>
    </recommendedName>
</protein>
<dbReference type="GO" id="GO:0016787">
    <property type="term" value="F:hydrolase activity"/>
    <property type="evidence" value="ECO:0007669"/>
    <property type="project" value="InterPro"/>
</dbReference>
<evidence type="ECO:0000313" key="2">
    <source>
        <dbReference type="EMBL" id="KAF4506029.1"/>
    </source>
</evidence>
<dbReference type="InterPro" id="IPR029058">
    <property type="entry name" value="AB_hydrolase_fold"/>
</dbReference>
<proteinExistence type="predicted"/>
<keyword evidence="3" id="KW-1185">Reference proteome</keyword>
<dbReference type="InterPro" id="IPR050466">
    <property type="entry name" value="Carboxylest/Gibb_receptor"/>
</dbReference>
<comment type="caution">
    <text evidence="2">The sequence shown here is derived from an EMBL/GenBank/DDBJ whole genome shotgun (WGS) entry which is preliminary data.</text>
</comment>
<dbReference type="InterPro" id="IPR013094">
    <property type="entry name" value="AB_hydrolase_3"/>
</dbReference>